<dbReference type="EMBL" id="AMZH03009952">
    <property type="protein sequence ID" value="RRT55729.1"/>
    <property type="molecule type" value="Genomic_DNA"/>
</dbReference>
<comment type="caution">
    <text evidence="2">The sequence shown here is derived from an EMBL/GenBank/DDBJ whole genome shotgun (WGS) entry which is preliminary data.</text>
</comment>
<evidence type="ECO:0000256" key="1">
    <source>
        <dbReference type="SAM" id="MobiDB-lite"/>
    </source>
</evidence>
<sequence length="98" mass="10133">MSWEGSAGFLGPKNFMAKYQNTAIRTIPANDCPKPACCCCGACRPGLPAAAAAATIGRPSGSAIVARRGNPIQPQRATEPAGEGKGNRKQAIGLLCYR</sequence>
<name>A0A426YVH5_ENSVE</name>
<dbReference type="Proteomes" id="UP000287651">
    <property type="component" value="Unassembled WGS sequence"/>
</dbReference>
<proteinExistence type="predicted"/>
<accession>A0A426YVH5</accession>
<gene>
    <name evidence="2" type="ORF">B296_00039585</name>
</gene>
<protein>
    <submittedName>
        <fullName evidence="2">Uncharacterized protein</fullName>
    </submittedName>
</protein>
<dbReference type="AlphaFoldDB" id="A0A426YVH5"/>
<organism evidence="2 3">
    <name type="scientific">Ensete ventricosum</name>
    <name type="common">Abyssinian banana</name>
    <name type="synonym">Musa ensete</name>
    <dbReference type="NCBI Taxonomy" id="4639"/>
    <lineage>
        <taxon>Eukaryota</taxon>
        <taxon>Viridiplantae</taxon>
        <taxon>Streptophyta</taxon>
        <taxon>Embryophyta</taxon>
        <taxon>Tracheophyta</taxon>
        <taxon>Spermatophyta</taxon>
        <taxon>Magnoliopsida</taxon>
        <taxon>Liliopsida</taxon>
        <taxon>Zingiberales</taxon>
        <taxon>Musaceae</taxon>
        <taxon>Ensete</taxon>
    </lineage>
</organism>
<evidence type="ECO:0000313" key="3">
    <source>
        <dbReference type="Proteomes" id="UP000287651"/>
    </source>
</evidence>
<reference evidence="2 3" key="1">
    <citation type="journal article" date="2014" name="Agronomy (Basel)">
        <title>A Draft Genome Sequence for Ensete ventricosum, the Drought-Tolerant Tree Against Hunger.</title>
        <authorList>
            <person name="Harrison J."/>
            <person name="Moore K.A."/>
            <person name="Paszkiewicz K."/>
            <person name="Jones T."/>
            <person name="Grant M."/>
            <person name="Ambacheew D."/>
            <person name="Muzemil S."/>
            <person name="Studholme D.J."/>
        </authorList>
    </citation>
    <scope>NUCLEOTIDE SEQUENCE [LARGE SCALE GENOMIC DNA]</scope>
</reference>
<feature type="region of interest" description="Disordered" evidence="1">
    <location>
        <begin position="64"/>
        <end position="98"/>
    </location>
</feature>
<evidence type="ECO:0000313" key="2">
    <source>
        <dbReference type="EMBL" id="RRT55729.1"/>
    </source>
</evidence>